<organism evidence="1 2">
    <name type="scientific">Aquilegia coerulea</name>
    <name type="common">Rocky mountain columbine</name>
    <dbReference type="NCBI Taxonomy" id="218851"/>
    <lineage>
        <taxon>Eukaryota</taxon>
        <taxon>Viridiplantae</taxon>
        <taxon>Streptophyta</taxon>
        <taxon>Embryophyta</taxon>
        <taxon>Tracheophyta</taxon>
        <taxon>Spermatophyta</taxon>
        <taxon>Magnoliopsida</taxon>
        <taxon>Ranunculales</taxon>
        <taxon>Ranunculaceae</taxon>
        <taxon>Thalictroideae</taxon>
        <taxon>Aquilegia</taxon>
    </lineage>
</organism>
<dbReference type="EMBL" id="KZ305025">
    <property type="protein sequence ID" value="PIA55111.1"/>
    <property type="molecule type" value="Genomic_DNA"/>
</dbReference>
<sequence>MDLSLNYVVDVSSFFLIESSGDSEQELDLNVCIDLDEDDAESRSCDISCIIDREESFEMDHHDQNCGEEEDGEHDCIHNHGYGYENPTWKRRLLLPDHMDRFMEIEVTKKPSDDDNEVNVGEEDNKDRSFWDACLAL</sequence>
<reference evidence="1 2" key="1">
    <citation type="submission" date="2017-09" db="EMBL/GenBank/DDBJ databases">
        <title>WGS assembly of Aquilegia coerulea Goldsmith.</title>
        <authorList>
            <person name="Hodges S."/>
            <person name="Kramer E."/>
            <person name="Nordborg M."/>
            <person name="Tomkins J."/>
            <person name="Borevitz J."/>
            <person name="Derieg N."/>
            <person name="Yan J."/>
            <person name="Mihaltcheva S."/>
            <person name="Hayes R.D."/>
            <person name="Rokhsar D."/>
        </authorList>
    </citation>
    <scope>NUCLEOTIDE SEQUENCE [LARGE SCALE GENOMIC DNA]</scope>
    <source>
        <strain evidence="2">cv. Goldsmith</strain>
    </source>
</reference>
<dbReference type="PANTHER" id="PTHR35726">
    <property type="entry name" value="GLUTAMIC ACID-RICH PROTEIN-LIKE"/>
    <property type="match status" value="1"/>
</dbReference>
<dbReference type="FunCoup" id="A0A2G5EHD9">
    <property type="interactions" value="6"/>
</dbReference>
<dbReference type="PANTHER" id="PTHR35726:SF4">
    <property type="entry name" value="GLUTAMIC ACID-RICH PROTEIN-LIKE"/>
    <property type="match status" value="1"/>
</dbReference>
<protein>
    <submittedName>
        <fullName evidence="1">Uncharacterized protein</fullName>
    </submittedName>
</protein>
<keyword evidence="2" id="KW-1185">Reference proteome</keyword>
<proteinExistence type="predicted"/>
<name>A0A2G5EHD9_AQUCA</name>
<accession>A0A2G5EHD9</accession>
<evidence type="ECO:0000313" key="2">
    <source>
        <dbReference type="Proteomes" id="UP000230069"/>
    </source>
</evidence>
<evidence type="ECO:0000313" key="1">
    <source>
        <dbReference type="EMBL" id="PIA55111.1"/>
    </source>
</evidence>
<gene>
    <name evidence="1" type="ORF">AQUCO_00800088v1</name>
</gene>
<dbReference type="Proteomes" id="UP000230069">
    <property type="component" value="Unassembled WGS sequence"/>
</dbReference>
<dbReference type="InParanoid" id="A0A2G5EHD9"/>
<dbReference type="AlphaFoldDB" id="A0A2G5EHD9"/>
<dbReference type="OrthoDB" id="1077311at2759"/>